<dbReference type="Proteomes" id="UP000035548">
    <property type="component" value="Chromosome"/>
</dbReference>
<keyword evidence="2" id="KW-1185">Reference proteome</keyword>
<dbReference type="STRING" id="1072256.CUTER_01755"/>
<sequence>MGALFESLTALTVRAAAEPLGAEVSHLRTQGDDHEVDLILEDLDGRLLAFEVTLAHTITDADVRHLTWFRDKFADDVADLVVVYSGPVAFRRADGVACVPLALLGA</sequence>
<dbReference type="PANTHER" id="PTHR43566">
    <property type="entry name" value="CONSERVED PROTEIN"/>
    <property type="match status" value="1"/>
</dbReference>
<dbReference type="AlphaFoldDB" id="A0A0G3HGU5"/>
<evidence type="ECO:0000313" key="2">
    <source>
        <dbReference type="Proteomes" id="UP000035548"/>
    </source>
</evidence>
<evidence type="ECO:0000313" key="1">
    <source>
        <dbReference type="EMBL" id="AKK10367.1"/>
    </source>
</evidence>
<dbReference type="PANTHER" id="PTHR43566:SF2">
    <property type="entry name" value="DUF4143 DOMAIN-CONTAINING PROTEIN"/>
    <property type="match status" value="1"/>
</dbReference>
<name>A0A0G3HGU5_9CORY</name>
<gene>
    <name evidence="1" type="ORF">CUTER_01755</name>
</gene>
<accession>A0A0G3HGU5</accession>
<proteinExistence type="predicted"/>
<reference evidence="2" key="2">
    <citation type="submission" date="2015-05" db="EMBL/GenBank/DDBJ databases">
        <title>Complete genome sequence of Corynebacterium uterequi DSM 45634, isolated from the uterus of a maiden mare.</title>
        <authorList>
            <person name="Ruckert C."/>
            <person name="Albersmeier A."/>
            <person name="Winkler A."/>
            <person name="Tauch A."/>
        </authorList>
    </citation>
    <scope>NUCLEOTIDE SEQUENCE [LARGE SCALE GENOMIC DNA]</scope>
    <source>
        <strain evidence="2">DSM 45634</strain>
    </source>
</reference>
<organism evidence="1 2">
    <name type="scientific">Corynebacterium uterequi</name>
    <dbReference type="NCBI Taxonomy" id="1072256"/>
    <lineage>
        <taxon>Bacteria</taxon>
        <taxon>Bacillati</taxon>
        <taxon>Actinomycetota</taxon>
        <taxon>Actinomycetes</taxon>
        <taxon>Mycobacteriales</taxon>
        <taxon>Corynebacteriaceae</taxon>
        <taxon>Corynebacterium</taxon>
    </lineage>
</organism>
<protein>
    <submittedName>
        <fullName evidence="1">Putative DUF4143 family protein</fullName>
    </submittedName>
</protein>
<dbReference type="EMBL" id="CP011546">
    <property type="protein sequence ID" value="AKK10367.1"/>
    <property type="molecule type" value="Genomic_DNA"/>
</dbReference>
<reference evidence="1 2" key="1">
    <citation type="journal article" date="2015" name="Genome Announc.">
        <title>Virulence Factor Genes Detected in the Complete Genome Sequence of Corynebacterium uterequi DSM 45634, Isolated from the Uterus of a Maiden Mare.</title>
        <authorList>
            <person name="Ruckert C."/>
            <person name="Kriete M."/>
            <person name="Jaenicke S."/>
            <person name="Winkler A."/>
            <person name="Tauch A."/>
        </authorList>
    </citation>
    <scope>NUCLEOTIDE SEQUENCE [LARGE SCALE GENOMIC DNA]</scope>
    <source>
        <strain evidence="1 2">DSM 45634</strain>
    </source>
</reference>
<dbReference type="KEGG" id="cut:CUTER_01755"/>
<dbReference type="PATRIC" id="fig|1072256.5.peg.340"/>